<evidence type="ECO:0000259" key="1">
    <source>
        <dbReference type="Pfam" id="PF00462"/>
    </source>
</evidence>
<keyword evidence="3" id="KW-1185">Reference proteome</keyword>
<dbReference type="InterPro" id="IPR051548">
    <property type="entry name" value="Grx-like_ET"/>
</dbReference>
<dbReference type="InterPro" id="IPR036249">
    <property type="entry name" value="Thioredoxin-like_sf"/>
</dbReference>
<organism evidence="2 3">
    <name type="scientific">Mesobacillus maritimus</name>
    <dbReference type="NCBI Taxonomy" id="1643336"/>
    <lineage>
        <taxon>Bacteria</taxon>
        <taxon>Bacillati</taxon>
        <taxon>Bacillota</taxon>
        <taxon>Bacilli</taxon>
        <taxon>Bacillales</taxon>
        <taxon>Bacillaceae</taxon>
        <taxon>Mesobacillus</taxon>
    </lineage>
</organism>
<reference evidence="2 3" key="1">
    <citation type="submission" date="2020-07" db="EMBL/GenBank/DDBJ databases">
        <title>Fungal Genomes of the International Space Station.</title>
        <authorList>
            <person name="Seuylemezian A."/>
            <person name="Singh N.K."/>
            <person name="Wood J."/>
            <person name="Venkateswaran K."/>
        </authorList>
    </citation>
    <scope>NUCLEOTIDE SEQUENCE [LARGE SCALE GENOMIC DNA]</scope>
    <source>
        <strain evidence="2 3">PL-B2</strain>
    </source>
</reference>
<name>A0ABS7K661_9BACI</name>
<dbReference type="RefSeq" id="WP_221873929.1">
    <property type="nucleotide sequence ID" value="NZ_JACWFH010000014.1"/>
</dbReference>
<dbReference type="EMBL" id="JACWFH010000014">
    <property type="protein sequence ID" value="MBY0097705.1"/>
    <property type="molecule type" value="Genomic_DNA"/>
</dbReference>
<dbReference type="Gene3D" id="3.40.30.10">
    <property type="entry name" value="Glutaredoxin"/>
    <property type="match status" value="1"/>
</dbReference>
<evidence type="ECO:0000313" key="2">
    <source>
        <dbReference type="EMBL" id="MBY0097705.1"/>
    </source>
</evidence>
<sequence>MTKPTIYTQNDCPPCKIVKMFLNEYKIDFVEKNITQDQKARDELTKVYGAFSTPTVVVNDEVIIGFDLKRLAKALKIED</sequence>
<accession>A0ABS7K661</accession>
<dbReference type="PANTHER" id="PTHR34386:SF1">
    <property type="entry name" value="GLUTAREDOXIN-LIKE PROTEIN NRDH"/>
    <property type="match status" value="1"/>
</dbReference>
<comment type="caution">
    <text evidence="2">The sequence shown here is derived from an EMBL/GenBank/DDBJ whole genome shotgun (WGS) entry which is preliminary data.</text>
</comment>
<proteinExistence type="predicted"/>
<evidence type="ECO:0000313" key="3">
    <source>
        <dbReference type="Proteomes" id="UP000769780"/>
    </source>
</evidence>
<dbReference type="SUPFAM" id="SSF52833">
    <property type="entry name" value="Thioredoxin-like"/>
    <property type="match status" value="1"/>
</dbReference>
<dbReference type="Proteomes" id="UP000769780">
    <property type="component" value="Unassembled WGS sequence"/>
</dbReference>
<dbReference type="PANTHER" id="PTHR34386">
    <property type="entry name" value="GLUTAREDOXIN"/>
    <property type="match status" value="1"/>
</dbReference>
<dbReference type="CDD" id="cd02976">
    <property type="entry name" value="NrdH"/>
    <property type="match status" value="1"/>
</dbReference>
<dbReference type="PROSITE" id="PS51354">
    <property type="entry name" value="GLUTAREDOXIN_2"/>
    <property type="match status" value="1"/>
</dbReference>
<dbReference type="InterPro" id="IPR002109">
    <property type="entry name" value="Glutaredoxin"/>
</dbReference>
<gene>
    <name evidence="2" type="ORF">H0185_12945</name>
</gene>
<feature type="domain" description="Glutaredoxin" evidence="1">
    <location>
        <begin position="5"/>
        <end position="63"/>
    </location>
</feature>
<dbReference type="Pfam" id="PF00462">
    <property type="entry name" value="Glutaredoxin"/>
    <property type="match status" value="1"/>
</dbReference>
<protein>
    <submittedName>
        <fullName evidence="2">Glutaredoxin family protein</fullName>
    </submittedName>
</protein>